<dbReference type="HOGENOM" id="CLU_934180_0_0_1"/>
<dbReference type="AlphaFoldDB" id="A0A0C3S2V5"/>
<evidence type="ECO:0000256" key="1">
    <source>
        <dbReference type="SAM" id="MobiDB-lite"/>
    </source>
</evidence>
<protein>
    <submittedName>
        <fullName evidence="2">Uncharacterized protein</fullName>
    </submittedName>
</protein>
<organism evidence="2 3">
    <name type="scientific">Phlebiopsis gigantea (strain 11061_1 CR5-6)</name>
    <name type="common">White-rot fungus</name>
    <name type="synonym">Peniophora gigantea</name>
    <dbReference type="NCBI Taxonomy" id="745531"/>
    <lineage>
        <taxon>Eukaryota</taxon>
        <taxon>Fungi</taxon>
        <taxon>Dikarya</taxon>
        <taxon>Basidiomycota</taxon>
        <taxon>Agaricomycotina</taxon>
        <taxon>Agaricomycetes</taxon>
        <taxon>Polyporales</taxon>
        <taxon>Phanerochaetaceae</taxon>
        <taxon>Phlebiopsis</taxon>
    </lineage>
</organism>
<evidence type="ECO:0000313" key="3">
    <source>
        <dbReference type="Proteomes" id="UP000053257"/>
    </source>
</evidence>
<accession>A0A0C3S2V5</accession>
<gene>
    <name evidence="2" type="ORF">PHLGIDRAFT_122815</name>
</gene>
<dbReference type="Proteomes" id="UP000053257">
    <property type="component" value="Unassembled WGS sequence"/>
</dbReference>
<reference evidence="2 3" key="1">
    <citation type="journal article" date="2014" name="PLoS Genet.">
        <title>Analysis of the Phlebiopsis gigantea genome, transcriptome and secretome provides insight into its pioneer colonization strategies of wood.</title>
        <authorList>
            <person name="Hori C."/>
            <person name="Ishida T."/>
            <person name="Igarashi K."/>
            <person name="Samejima M."/>
            <person name="Suzuki H."/>
            <person name="Master E."/>
            <person name="Ferreira P."/>
            <person name="Ruiz-Duenas F.J."/>
            <person name="Held B."/>
            <person name="Canessa P."/>
            <person name="Larrondo L.F."/>
            <person name="Schmoll M."/>
            <person name="Druzhinina I.S."/>
            <person name="Kubicek C.P."/>
            <person name="Gaskell J.A."/>
            <person name="Kersten P."/>
            <person name="St John F."/>
            <person name="Glasner J."/>
            <person name="Sabat G."/>
            <person name="Splinter BonDurant S."/>
            <person name="Syed K."/>
            <person name="Yadav J."/>
            <person name="Mgbeahuruike A.C."/>
            <person name="Kovalchuk A."/>
            <person name="Asiegbu F.O."/>
            <person name="Lackner G."/>
            <person name="Hoffmeister D."/>
            <person name="Rencoret J."/>
            <person name="Gutierrez A."/>
            <person name="Sun H."/>
            <person name="Lindquist E."/>
            <person name="Barry K."/>
            <person name="Riley R."/>
            <person name="Grigoriev I.V."/>
            <person name="Henrissat B."/>
            <person name="Kues U."/>
            <person name="Berka R.M."/>
            <person name="Martinez A.T."/>
            <person name="Covert S.F."/>
            <person name="Blanchette R.A."/>
            <person name="Cullen D."/>
        </authorList>
    </citation>
    <scope>NUCLEOTIDE SEQUENCE [LARGE SCALE GENOMIC DNA]</scope>
    <source>
        <strain evidence="2 3">11061_1 CR5-6</strain>
    </source>
</reference>
<feature type="region of interest" description="Disordered" evidence="1">
    <location>
        <begin position="125"/>
        <end position="144"/>
    </location>
</feature>
<evidence type="ECO:0000313" key="2">
    <source>
        <dbReference type="EMBL" id="KIP02040.1"/>
    </source>
</evidence>
<dbReference type="OrthoDB" id="1430630at2759"/>
<keyword evidence="3" id="KW-1185">Reference proteome</keyword>
<proteinExistence type="predicted"/>
<sequence length="298" mass="33088">MLCLISKWVSTVCTFFTDDTAIWATQVLEALSTCQTLFLCWRNFTEAFRKQFETIDEAGDALTAIEELWQGKKPHAGRTNLSDEDKQICFKKHLSTYIKDRLSETDRKVSTLKNLIKVATKIDKRKRERDTERQLEQGRSTAPTSMLTHSAQFQLAPSITVLFQARDFNAMVINGTMNRKTLDKWRRVMAGQCFDYGAKDYVIQACLSCRAICQFCHKVGHTQAVCRSWYLGQAVTAAATASMGVPYTSPLSLPVPAAATPATVATTSMVSAADAALAALVQQIASLKAQVYNITGDF</sequence>
<name>A0A0C3S2V5_PHLG1</name>
<dbReference type="EMBL" id="KN840710">
    <property type="protein sequence ID" value="KIP02040.1"/>
    <property type="molecule type" value="Genomic_DNA"/>
</dbReference>